<gene>
    <name evidence="1" type="ORF">SLEP1_g22926</name>
</gene>
<accession>A0AAV5JGU2</accession>
<dbReference type="Proteomes" id="UP001054252">
    <property type="component" value="Unassembled WGS sequence"/>
</dbReference>
<reference evidence="1 2" key="1">
    <citation type="journal article" date="2021" name="Commun. Biol.">
        <title>The genome of Shorea leprosula (Dipterocarpaceae) highlights the ecological relevance of drought in aseasonal tropical rainforests.</title>
        <authorList>
            <person name="Ng K.K.S."/>
            <person name="Kobayashi M.J."/>
            <person name="Fawcett J.A."/>
            <person name="Hatakeyama M."/>
            <person name="Paape T."/>
            <person name="Ng C.H."/>
            <person name="Ang C.C."/>
            <person name="Tnah L.H."/>
            <person name="Lee C.T."/>
            <person name="Nishiyama T."/>
            <person name="Sese J."/>
            <person name="O'Brien M.J."/>
            <person name="Copetti D."/>
            <person name="Mohd Noor M.I."/>
            <person name="Ong R.C."/>
            <person name="Putra M."/>
            <person name="Sireger I.Z."/>
            <person name="Indrioko S."/>
            <person name="Kosugi Y."/>
            <person name="Izuno A."/>
            <person name="Isagi Y."/>
            <person name="Lee S.L."/>
            <person name="Shimizu K.K."/>
        </authorList>
    </citation>
    <scope>NUCLEOTIDE SEQUENCE [LARGE SCALE GENOMIC DNA]</scope>
    <source>
        <strain evidence="1">214</strain>
    </source>
</reference>
<proteinExistence type="predicted"/>
<evidence type="ECO:0000313" key="2">
    <source>
        <dbReference type="Proteomes" id="UP001054252"/>
    </source>
</evidence>
<sequence>MLMGFGWRLSLNLSSQPYASFNIAGIAASGSGGQPFCAMLLVLTILLKPLHHVIKDSPFILTDVPASQGKNL</sequence>
<comment type="caution">
    <text evidence="1">The sequence shown here is derived from an EMBL/GenBank/DDBJ whole genome shotgun (WGS) entry which is preliminary data.</text>
</comment>
<evidence type="ECO:0000313" key="1">
    <source>
        <dbReference type="EMBL" id="GKV11698.1"/>
    </source>
</evidence>
<dbReference type="EMBL" id="BPVZ01000035">
    <property type="protein sequence ID" value="GKV11698.1"/>
    <property type="molecule type" value="Genomic_DNA"/>
</dbReference>
<organism evidence="1 2">
    <name type="scientific">Rubroshorea leprosula</name>
    <dbReference type="NCBI Taxonomy" id="152421"/>
    <lineage>
        <taxon>Eukaryota</taxon>
        <taxon>Viridiplantae</taxon>
        <taxon>Streptophyta</taxon>
        <taxon>Embryophyta</taxon>
        <taxon>Tracheophyta</taxon>
        <taxon>Spermatophyta</taxon>
        <taxon>Magnoliopsida</taxon>
        <taxon>eudicotyledons</taxon>
        <taxon>Gunneridae</taxon>
        <taxon>Pentapetalae</taxon>
        <taxon>rosids</taxon>
        <taxon>malvids</taxon>
        <taxon>Malvales</taxon>
        <taxon>Dipterocarpaceae</taxon>
        <taxon>Rubroshorea</taxon>
    </lineage>
</organism>
<name>A0AAV5JGU2_9ROSI</name>
<dbReference type="AlphaFoldDB" id="A0AAV5JGU2"/>
<protein>
    <submittedName>
        <fullName evidence="1">Uncharacterized protein</fullName>
    </submittedName>
</protein>
<keyword evidence="2" id="KW-1185">Reference proteome</keyword>